<protein>
    <submittedName>
        <fullName evidence="4">Tetratricopeptide repeat protein</fullName>
    </submittedName>
</protein>
<dbReference type="OrthoDB" id="9803982at2"/>
<evidence type="ECO:0000256" key="1">
    <source>
        <dbReference type="ARBA" id="ARBA00022737"/>
    </source>
</evidence>
<dbReference type="SMART" id="SM00028">
    <property type="entry name" value="TPR"/>
    <property type="match status" value="7"/>
</dbReference>
<dbReference type="AlphaFoldDB" id="A0A563DG80"/>
<dbReference type="SUPFAM" id="SSF48452">
    <property type="entry name" value="TPR-like"/>
    <property type="match status" value="2"/>
</dbReference>
<proteinExistence type="predicted"/>
<feature type="repeat" description="TPR" evidence="3">
    <location>
        <begin position="197"/>
        <end position="230"/>
    </location>
</feature>
<accession>A0A563DG80</accession>
<feature type="repeat" description="TPR" evidence="3">
    <location>
        <begin position="129"/>
        <end position="162"/>
    </location>
</feature>
<feature type="repeat" description="TPR" evidence="3">
    <location>
        <begin position="299"/>
        <end position="332"/>
    </location>
</feature>
<dbReference type="Gene3D" id="1.25.40.10">
    <property type="entry name" value="Tetratricopeptide repeat domain"/>
    <property type="match status" value="3"/>
</dbReference>
<evidence type="ECO:0000313" key="4">
    <source>
        <dbReference type="EMBL" id="TWP29137.1"/>
    </source>
</evidence>
<dbReference type="Pfam" id="PF13181">
    <property type="entry name" value="TPR_8"/>
    <property type="match status" value="4"/>
</dbReference>
<keyword evidence="1" id="KW-0677">Repeat</keyword>
<evidence type="ECO:0000313" key="5">
    <source>
        <dbReference type="Proteomes" id="UP000319499"/>
    </source>
</evidence>
<dbReference type="InterPro" id="IPR050498">
    <property type="entry name" value="Ycf3"/>
</dbReference>
<comment type="caution">
    <text evidence="4">The sequence shown here is derived from an EMBL/GenBank/DDBJ whole genome shotgun (WGS) entry which is preliminary data.</text>
</comment>
<dbReference type="InterPro" id="IPR019734">
    <property type="entry name" value="TPR_rpt"/>
</dbReference>
<feature type="repeat" description="TPR" evidence="3">
    <location>
        <begin position="400"/>
        <end position="433"/>
    </location>
</feature>
<dbReference type="EMBL" id="SELH01000016">
    <property type="protein sequence ID" value="TWP29137.1"/>
    <property type="molecule type" value="Genomic_DNA"/>
</dbReference>
<feature type="repeat" description="TPR" evidence="3">
    <location>
        <begin position="265"/>
        <end position="298"/>
    </location>
</feature>
<dbReference type="PANTHER" id="PTHR44858">
    <property type="entry name" value="TETRATRICOPEPTIDE REPEAT PROTEIN 6"/>
    <property type="match status" value="1"/>
</dbReference>
<name>A0A563DG80_9FLAO</name>
<organism evidence="4 5">
    <name type="scientific">Apibacter muscae</name>
    <dbReference type="NCBI Taxonomy" id="2509004"/>
    <lineage>
        <taxon>Bacteria</taxon>
        <taxon>Pseudomonadati</taxon>
        <taxon>Bacteroidota</taxon>
        <taxon>Flavobacteriia</taxon>
        <taxon>Flavobacteriales</taxon>
        <taxon>Weeksellaceae</taxon>
        <taxon>Apibacter</taxon>
    </lineage>
</organism>
<keyword evidence="5" id="KW-1185">Reference proteome</keyword>
<dbReference type="InterPro" id="IPR011990">
    <property type="entry name" value="TPR-like_helical_dom_sf"/>
</dbReference>
<keyword evidence="2 3" id="KW-0802">TPR repeat</keyword>
<evidence type="ECO:0000256" key="2">
    <source>
        <dbReference type="ARBA" id="ARBA00022803"/>
    </source>
</evidence>
<dbReference type="PROSITE" id="PS50005">
    <property type="entry name" value="TPR"/>
    <property type="match status" value="6"/>
</dbReference>
<sequence length="449" mass="53163">MEDFFDNDLVNEFENLLENNKSIYFDSDEFNEIITFYLDIYDFEYANKALLIALNLYPESLDLKIKQLEYYVGVEDLETASSFIESLKDYCFNNNDYLIASARYWSLKKLHHKSIELYLTALENHEEENYIYNCIGNEYLELNKPKEALEAYKSALKFNLKDDYALLSCIHCYEVSFEYNNCITFLNDYIDNNPYSEEAWFQLGLQYLNINNYKQGLISFDYVIIINPKSIAGYSQKAFCYEKLELWEKAIETYEESLAFDDTAAFTFLKIGLAYNKLKKHDLAMKAFYKSTKEDPQFDKAWFEISDLFDLMNDKEEALVFIKKALEIETKEVSYWKKYAYLNVQLGNYQEASDAFEIIIDLEPDTFHNWLAYSELLINMKEYSKAIIILKNSLKTLNRAEIYYQLGNCYFLINDIEKGNNCLKMALKLNPYINIEMKEKYSILLKNNK</sequence>
<feature type="repeat" description="TPR" evidence="3">
    <location>
        <begin position="333"/>
        <end position="366"/>
    </location>
</feature>
<dbReference type="Proteomes" id="UP000319499">
    <property type="component" value="Unassembled WGS sequence"/>
</dbReference>
<evidence type="ECO:0000256" key="3">
    <source>
        <dbReference type="PROSITE-ProRule" id="PRU00339"/>
    </source>
</evidence>
<dbReference type="PANTHER" id="PTHR44858:SF1">
    <property type="entry name" value="UDP-N-ACETYLGLUCOSAMINE--PEPTIDE N-ACETYLGLUCOSAMINYLTRANSFERASE SPINDLY-RELATED"/>
    <property type="match status" value="1"/>
</dbReference>
<dbReference type="RefSeq" id="WP_146292167.1">
    <property type="nucleotide sequence ID" value="NZ_SELH01000016.1"/>
</dbReference>
<gene>
    <name evidence="4" type="ORF">ETU09_04660</name>
</gene>
<reference evidence="4 5" key="1">
    <citation type="submission" date="2019-02" db="EMBL/GenBank/DDBJ databases">
        <title>Apibacter muscae sp. nov.: a novel member of the house fly microbiota.</title>
        <authorList>
            <person name="Park R."/>
        </authorList>
    </citation>
    <scope>NUCLEOTIDE SEQUENCE [LARGE SCALE GENOMIC DNA]</scope>
    <source>
        <strain evidence="4 5">AL1</strain>
    </source>
</reference>